<dbReference type="PANTHER" id="PTHR31889">
    <property type="entry name" value="FUCOSYLTRANSFERASE 2-RELATED"/>
    <property type="match status" value="1"/>
</dbReference>
<dbReference type="GO" id="GO:0071555">
    <property type="term" value="P:cell wall organization"/>
    <property type="evidence" value="ECO:0007669"/>
    <property type="project" value="UniProtKB-UniRule"/>
</dbReference>
<dbReference type="OrthoDB" id="428346at2759"/>
<evidence type="ECO:0000256" key="8">
    <source>
        <dbReference type="SAM" id="MobiDB-lite"/>
    </source>
</evidence>
<keyword evidence="5" id="KW-0325">Glycoprotein</keyword>
<feature type="transmembrane region" description="Helical" evidence="7">
    <location>
        <begin position="33"/>
        <end position="52"/>
    </location>
</feature>
<dbReference type="GO" id="GO:0032580">
    <property type="term" value="C:Golgi cisterna membrane"/>
    <property type="evidence" value="ECO:0007669"/>
    <property type="project" value="UniProtKB-SubCell"/>
</dbReference>
<proteinExistence type="inferred from homology"/>
<dbReference type="GO" id="GO:0042546">
    <property type="term" value="P:cell wall biogenesis"/>
    <property type="evidence" value="ECO:0007669"/>
    <property type="project" value="InterPro"/>
</dbReference>
<dbReference type="Proteomes" id="UP000652761">
    <property type="component" value="Unassembled WGS sequence"/>
</dbReference>
<comment type="subcellular location">
    <subcellularLocation>
        <location evidence="7">Golgi apparatus</location>
        <location evidence="7">Golgi stack membrane</location>
        <topology evidence="7">Single-pass type II membrane protein</topology>
    </subcellularLocation>
</comment>
<dbReference type="InterPro" id="IPR004938">
    <property type="entry name" value="XG_FTase"/>
</dbReference>
<keyword evidence="7" id="KW-0812">Transmembrane</keyword>
<evidence type="ECO:0000313" key="10">
    <source>
        <dbReference type="Proteomes" id="UP000652761"/>
    </source>
</evidence>
<keyword evidence="3 7" id="KW-0808">Transferase</keyword>
<accession>A0A843XM63</accession>
<feature type="region of interest" description="Disordered" evidence="8">
    <location>
        <begin position="68"/>
        <end position="89"/>
    </location>
</feature>
<evidence type="ECO:0000256" key="6">
    <source>
        <dbReference type="ARBA" id="ARBA00023316"/>
    </source>
</evidence>
<reference evidence="9" key="1">
    <citation type="submission" date="2017-07" db="EMBL/GenBank/DDBJ databases">
        <title>Taro Niue Genome Assembly and Annotation.</title>
        <authorList>
            <person name="Atibalentja N."/>
            <person name="Keating K."/>
            <person name="Fields C.J."/>
        </authorList>
    </citation>
    <scope>NUCLEOTIDE SEQUENCE</scope>
    <source>
        <strain evidence="9">Niue_2</strain>
        <tissue evidence="9">Leaf</tissue>
    </source>
</reference>
<dbReference type="EC" id="2.4.1.-" evidence="7"/>
<comment type="similarity">
    <text evidence="1 7">Belongs to the glycosyltransferase 37 family.</text>
</comment>
<evidence type="ECO:0000313" key="9">
    <source>
        <dbReference type="EMBL" id="MQM20273.1"/>
    </source>
</evidence>
<evidence type="ECO:0000256" key="3">
    <source>
        <dbReference type="ARBA" id="ARBA00022679"/>
    </source>
</evidence>
<keyword evidence="7" id="KW-0472">Membrane</keyword>
<evidence type="ECO:0000256" key="5">
    <source>
        <dbReference type="ARBA" id="ARBA00023180"/>
    </source>
</evidence>
<dbReference type="Pfam" id="PF03254">
    <property type="entry name" value="XG_FTase"/>
    <property type="match status" value="1"/>
</dbReference>
<gene>
    <name evidence="9" type="ORF">Taro_053291</name>
</gene>
<dbReference type="FunFam" id="3.40.50.11340:FF:000005">
    <property type="entry name" value="Galactoside 2-alpha-L-fucosyltransferase"/>
    <property type="match status" value="1"/>
</dbReference>
<sequence length="576" mass="65360">MDVEAGEKRRKVGDGKALPQPAWPWETRAFRTVWLVIACMAFPMLAFVSGVYKPPLVLIVGGYQGSSVQKQQSPRQPQPPPQFPLDDDDQQTIFYGVSDEPRDKYLGGLLAAGFDEDTCQSRYQSTMYRKPSPHKPSLYLLQKLRNYEQRHRRCAPYTAGYNSTLPFLNGGPAPEKETECKYVLWWPWSGLGNRILSLTSAFLYALLNDRVLLIDRGKDMSGLFCEPFPDTTWLLPPDFPITSFRFGGSDPLRYGALLSNKNISIDGTDGRPPPSLVYLHLPHYFDTDDMHFFCEPDQAVLKKVPWLLFSTNNYVVPGFFLNQEFEPELSRMFPEKETVFHHLGRYLFHPSNDVWGMITRYYRSYLAMARERVGIQIRVFSSKDAPFEVVSEQIINCTLKEGILPEVDGTTLTSGASAADPTKTKAVLITSLYSGYFEKLKDMYWEHPVAGGVTVSVHQPTHEERQQTDKESHDLKAWAEMYLLSLADVLVTSAQSTFGYVGQGLGGIRPWILVKPQKGMMPEPTCVREVSMEPCFHSPTTYICREKKNGDNANVVPFVTHCRDVSWGLKLVDRTK</sequence>
<evidence type="ECO:0000256" key="7">
    <source>
        <dbReference type="RuleBase" id="RU367004"/>
    </source>
</evidence>
<evidence type="ECO:0000256" key="2">
    <source>
        <dbReference type="ARBA" id="ARBA00022676"/>
    </source>
</evidence>
<keyword evidence="2 7" id="KW-0328">Glycosyltransferase</keyword>
<organism evidence="9 10">
    <name type="scientific">Colocasia esculenta</name>
    <name type="common">Wild taro</name>
    <name type="synonym">Arum esculentum</name>
    <dbReference type="NCBI Taxonomy" id="4460"/>
    <lineage>
        <taxon>Eukaryota</taxon>
        <taxon>Viridiplantae</taxon>
        <taxon>Streptophyta</taxon>
        <taxon>Embryophyta</taxon>
        <taxon>Tracheophyta</taxon>
        <taxon>Spermatophyta</taxon>
        <taxon>Magnoliopsida</taxon>
        <taxon>Liliopsida</taxon>
        <taxon>Araceae</taxon>
        <taxon>Aroideae</taxon>
        <taxon>Colocasieae</taxon>
        <taxon>Colocasia</taxon>
    </lineage>
</organism>
<dbReference type="PANTHER" id="PTHR31889:SF2">
    <property type="entry name" value="FUCOSYLTRANSFERASE 3"/>
    <property type="match status" value="1"/>
</dbReference>
<evidence type="ECO:0000256" key="1">
    <source>
        <dbReference type="ARBA" id="ARBA00010481"/>
    </source>
</evidence>
<comment type="caution">
    <text evidence="9">The sequence shown here is derived from an EMBL/GenBank/DDBJ whole genome shotgun (WGS) entry which is preliminary data.</text>
</comment>
<protein>
    <recommendedName>
        <fullName evidence="7">Fucosyltransferase</fullName>
        <ecNumber evidence="7">2.4.1.-</ecNumber>
    </recommendedName>
</protein>
<keyword evidence="4 7" id="KW-0333">Golgi apparatus</keyword>
<keyword evidence="10" id="KW-1185">Reference proteome</keyword>
<name>A0A843XM63_COLES</name>
<dbReference type="GO" id="GO:0008107">
    <property type="term" value="F:galactoside 2-alpha-L-fucosyltransferase activity"/>
    <property type="evidence" value="ECO:0007669"/>
    <property type="project" value="InterPro"/>
</dbReference>
<dbReference type="AlphaFoldDB" id="A0A843XM63"/>
<dbReference type="GO" id="GO:0009969">
    <property type="term" value="P:xyloglucan biosynthetic process"/>
    <property type="evidence" value="ECO:0007669"/>
    <property type="project" value="TreeGrafter"/>
</dbReference>
<keyword evidence="6 7" id="KW-0961">Cell wall biogenesis/degradation</keyword>
<keyword evidence="7" id="KW-1133">Transmembrane helix</keyword>
<comment type="function">
    <text evidence="7">May be involved in cell wall biosynthesis.</text>
</comment>
<dbReference type="EMBL" id="NMUH01009661">
    <property type="protein sequence ID" value="MQM20273.1"/>
    <property type="molecule type" value="Genomic_DNA"/>
</dbReference>
<dbReference type="Gene3D" id="3.40.50.11340">
    <property type="match status" value="1"/>
</dbReference>
<evidence type="ECO:0000256" key="4">
    <source>
        <dbReference type="ARBA" id="ARBA00023034"/>
    </source>
</evidence>